<dbReference type="EC" id="2.1.1.33" evidence="7"/>
<dbReference type="EMBL" id="BBLT01000001">
    <property type="protein sequence ID" value="GAL83545.1"/>
    <property type="molecule type" value="Genomic_DNA"/>
</dbReference>
<dbReference type="STRING" id="153721.MYP_772"/>
<dbReference type="Pfam" id="PF02390">
    <property type="entry name" value="Methyltransf_4"/>
    <property type="match status" value="1"/>
</dbReference>
<feature type="binding site" evidence="7">
    <location>
        <position position="71"/>
    </location>
    <ligand>
        <name>S-adenosyl-L-methionine</name>
        <dbReference type="ChEBI" id="CHEBI:59789"/>
    </ligand>
</feature>
<sequence>MGKNKLKRFAVNAQRRNVVEPGKEIFEKIKGNWNNFFDNKNEIILELGCGRGEYTTGLASLFPQKNYIGVDIKGARIWKGSCVAEENNLTNAAFLRIRMYELENFFAEGEANEIWITFPDPRPVDKHEKHRLTYPRYIDSYLKILKPGGILHLKTDNLQLHEYTLSVMENYKDRIKSIVHTEDLYNSPMLSDHYGIQTTYERRFLMENALINYLKVEFN</sequence>
<protein>
    <recommendedName>
        <fullName evidence="7">tRNA (guanine-N(7)-)-methyltransferase</fullName>
        <ecNumber evidence="7">2.1.1.33</ecNumber>
    </recommendedName>
    <alternativeName>
        <fullName evidence="7">tRNA (guanine(46)-N(7))-methyltransferase</fullName>
    </alternativeName>
    <alternativeName>
        <fullName evidence="7">tRNA(m7G46)-methyltransferase</fullName>
    </alternativeName>
</protein>
<keyword evidence="9" id="KW-1185">Reference proteome</keyword>
<comment type="function">
    <text evidence="2 7">Catalyzes the formation of N(7)-methylguanine at position 46 (m7G46) in tRNA.</text>
</comment>
<dbReference type="InterPro" id="IPR003358">
    <property type="entry name" value="tRNA_(Gua-N-7)_MeTrfase_Trmb"/>
</dbReference>
<comment type="catalytic activity">
    <reaction evidence="1 7">
        <text>guanosine(46) in tRNA + S-adenosyl-L-methionine = N(7)-methylguanosine(46) in tRNA + S-adenosyl-L-homocysteine</text>
        <dbReference type="Rhea" id="RHEA:42708"/>
        <dbReference type="Rhea" id="RHEA-COMP:10188"/>
        <dbReference type="Rhea" id="RHEA-COMP:10189"/>
        <dbReference type="ChEBI" id="CHEBI:57856"/>
        <dbReference type="ChEBI" id="CHEBI:59789"/>
        <dbReference type="ChEBI" id="CHEBI:74269"/>
        <dbReference type="ChEBI" id="CHEBI:74480"/>
        <dbReference type="EC" id="2.1.1.33"/>
    </reaction>
</comment>
<keyword evidence="5 7" id="KW-0949">S-adenosyl-L-methionine</keyword>
<dbReference type="Gene3D" id="3.40.50.150">
    <property type="entry name" value="Vaccinia Virus protein VP39"/>
    <property type="match status" value="1"/>
</dbReference>
<feature type="binding site" evidence="7">
    <location>
        <position position="156"/>
    </location>
    <ligand>
        <name>substrate</name>
    </ligand>
</feature>
<evidence type="ECO:0000256" key="5">
    <source>
        <dbReference type="ARBA" id="ARBA00022691"/>
    </source>
</evidence>
<evidence type="ECO:0000256" key="4">
    <source>
        <dbReference type="ARBA" id="ARBA00022679"/>
    </source>
</evidence>
<dbReference type="NCBIfam" id="NF001080">
    <property type="entry name" value="PRK00121.2-2"/>
    <property type="match status" value="1"/>
</dbReference>
<dbReference type="Proteomes" id="UP000030185">
    <property type="component" value="Unassembled WGS sequence"/>
</dbReference>
<keyword evidence="4 7" id="KW-0808">Transferase</keyword>
<dbReference type="InterPro" id="IPR055361">
    <property type="entry name" value="tRNA_methyltr_TrmB_bact"/>
</dbReference>
<keyword evidence="3 7" id="KW-0489">Methyltransferase</keyword>
<keyword evidence="6 7" id="KW-0819">tRNA processing</keyword>
<dbReference type="RefSeq" id="WP_045458566.1">
    <property type="nucleotide sequence ID" value="NZ_BBLT01000001.1"/>
</dbReference>
<comment type="similarity">
    <text evidence="7">Belongs to the class I-like SAM-binding methyltransferase superfamily. TrmB family.</text>
</comment>
<gene>
    <name evidence="7" type="primary">trmB</name>
    <name evidence="8" type="ORF">MYP_772</name>
</gene>
<organism evidence="8 9">
    <name type="scientific">Sporocytophaga myxococcoides</name>
    <dbReference type="NCBI Taxonomy" id="153721"/>
    <lineage>
        <taxon>Bacteria</taxon>
        <taxon>Pseudomonadati</taxon>
        <taxon>Bacteroidota</taxon>
        <taxon>Cytophagia</taxon>
        <taxon>Cytophagales</taxon>
        <taxon>Cytophagaceae</taxon>
        <taxon>Sporocytophaga</taxon>
    </lineage>
</organism>
<feature type="binding site" evidence="7">
    <location>
        <position position="46"/>
    </location>
    <ligand>
        <name>S-adenosyl-L-methionine</name>
        <dbReference type="ChEBI" id="CHEBI:59789"/>
    </ligand>
</feature>
<dbReference type="PROSITE" id="PS51625">
    <property type="entry name" value="SAM_MT_TRMB"/>
    <property type="match status" value="1"/>
</dbReference>
<dbReference type="InterPro" id="IPR029063">
    <property type="entry name" value="SAM-dependent_MTases_sf"/>
</dbReference>
<dbReference type="AlphaFoldDB" id="A0A098L9G0"/>
<dbReference type="PANTHER" id="PTHR23417:SF14">
    <property type="entry name" value="PENTACOTRIPEPTIDE-REPEAT REGION OF PRORP DOMAIN-CONTAINING PROTEIN"/>
    <property type="match status" value="1"/>
</dbReference>
<dbReference type="GO" id="GO:0008176">
    <property type="term" value="F:tRNA (guanine(46)-N7)-methyltransferase activity"/>
    <property type="evidence" value="ECO:0007669"/>
    <property type="project" value="UniProtKB-UniRule"/>
</dbReference>
<evidence type="ECO:0000256" key="2">
    <source>
        <dbReference type="ARBA" id="ARBA00003015"/>
    </source>
</evidence>
<dbReference type="NCBIfam" id="TIGR00091">
    <property type="entry name" value="tRNA (guanosine(46)-N7)-methyltransferase TrmB"/>
    <property type="match status" value="1"/>
</dbReference>
<dbReference type="CDD" id="cd02440">
    <property type="entry name" value="AdoMet_MTases"/>
    <property type="match status" value="1"/>
</dbReference>
<reference evidence="8 9" key="1">
    <citation type="submission" date="2014-09" db="EMBL/GenBank/DDBJ databases">
        <title>Sporocytophaga myxococcoides PG-01 genome sequencing.</title>
        <authorList>
            <person name="Liu L."/>
            <person name="Gao P.J."/>
            <person name="Chen G.J."/>
            <person name="Wang L.S."/>
        </authorList>
    </citation>
    <scope>NUCLEOTIDE SEQUENCE [LARGE SCALE GENOMIC DNA]</scope>
    <source>
        <strain evidence="8 9">PG-01</strain>
    </source>
</reference>
<feature type="binding site" evidence="7">
    <location>
        <position position="120"/>
    </location>
    <ligand>
        <name>S-adenosyl-L-methionine</name>
        <dbReference type="ChEBI" id="CHEBI:59789"/>
    </ligand>
</feature>
<evidence type="ECO:0000313" key="8">
    <source>
        <dbReference type="EMBL" id="GAL83545.1"/>
    </source>
</evidence>
<dbReference type="GO" id="GO:0043527">
    <property type="term" value="C:tRNA methyltransferase complex"/>
    <property type="evidence" value="ECO:0007669"/>
    <property type="project" value="TreeGrafter"/>
</dbReference>
<dbReference type="UniPathway" id="UPA00989"/>
<proteinExistence type="inferred from homology"/>
<evidence type="ECO:0000313" key="9">
    <source>
        <dbReference type="Proteomes" id="UP000030185"/>
    </source>
</evidence>
<comment type="pathway">
    <text evidence="7">tRNA modification; N(7)-methylguanine-tRNA biosynthesis.</text>
</comment>
<feature type="binding site" evidence="7">
    <location>
        <begin position="198"/>
        <end position="201"/>
    </location>
    <ligand>
        <name>substrate</name>
    </ligand>
</feature>
<name>A0A098L9G0_9BACT</name>
<dbReference type="OrthoDB" id="9802090at2"/>
<dbReference type="SUPFAM" id="SSF53335">
    <property type="entry name" value="S-adenosyl-L-methionine-dependent methyltransferases"/>
    <property type="match status" value="1"/>
</dbReference>
<evidence type="ECO:0000256" key="7">
    <source>
        <dbReference type="HAMAP-Rule" id="MF_01057"/>
    </source>
</evidence>
<accession>A0A098L9G0</accession>
<evidence type="ECO:0000256" key="3">
    <source>
        <dbReference type="ARBA" id="ARBA00022603"/>
    </source>
</evidence>
<comment type="caution">
    <text evidence="7">Lacks conserved residue(s) required for the propagation of feature annotation.</text>
</comment>
<dbReference type="PANTHER" id="PTHR23417">
    <property type="entry name" value="3-DEOXY-D-MANNO-OCTULOSONIC-ACID TRANSFERASE/TRNA GUANINE-N 7 - -METHYLTRANSFERASE"/>
    <property type="match status" value="1"/>
</dbReference>
<comment type="caution">
    <text evidence="8">The sequence shown here is derived from an EMBL/GenBank/DDBJ whole genome shotgun (WGS) entry which is preliminary data.</text>
</comment>
<dbReference type="eggNOG" id="COG0220">
    <property type="taxonomic scope" value="Bacteria"/>
</dbReference>
<evidence type="ECO:0000256" key="1">
    <source>
        <dbReference type="ARBA" id="ARBA00000142"/>
    </source>
</evidence>
<dbReference type="HAMAP" id="MF_01057">
    <property type="entry name" value="tRNA_methyltr_TrmB"/>
    <property type="match status" value="1"/>
</dbReference>
<evidence type="ECO:0000256" key="6">
    <source>
        <dbReference type="ARBA" id="ARBA00022694"/>
    </source>
</evidence>